<dbReference type="Proteomes" id="UP001500221">
    <property type="component" value="Unassembled WGS sequence"/>
</dbReference>
<dbReference type="EMBL" id="BAABKG010000002">
    <property type="protein sequence ID" value="GAA5145626.1"/>
    <property type="molecule type" value="Genomic_DNA"/>
</dbReference>
<evidence type="ECO:0000259" key="1">
    <source>
        <dbReference type="Pfam" id="PF01370"/>
    </source>
</evidence>
<dbReference type="PANTHER" id="PTHR48079:SF6">
    <property type="entry name" value="NAD(P)-BINDING DOMAIN-CONTAINING PROTEIN-RELATED"/>
    <property type="match status" value="1"/>
</dbReference>
<dbReference type="InterPro" id="IPR001509">
    <property type="entry name" value="Epimerase_deHydtase"/>
</dbReference>
<dbReference type="PANTHER" id="PTHR48079">
    <property type="entry name" value="PROTEIN YEEZ"/>
    <property type="match status" value="1"/>
</dbReference>
<protein>
    <recommendedName>
        <fullName evidence="1">NAD-dependent epimerase/dehydratase domain-containing protein</fullName>
    </recommendedName>
</protein>
<evidence type="ECO:0000313" key="2">
    <source>
        <dbReference type="EMBL" id="GAA5145626.1"/>
    </source>
</evidence>
<reference evidence="3" key="1">
    <citation type="journal article" date="2019" name="Int. J. Syst. Evol. Microbiol.">
        <title>The Global Catalogue of Microorganisms (GCM) 10K type strain sequencing project: providing services to taxonomists for standard genome sequencing and annotation.</title>
        <authorList>
            <consortium name="The Broad Institute Genomics Platform"/>
            <consortium name="The Broad Institute Genome Sequencing Center for Infectious Disease"/>
            <person name="Wu L."/>
            <person name="Ma J."/>
        </authorList>
    </citation>
    <scope>NUCLEOTIDE SEQUENCE [LARGE SCALE GENOMIC DNA]</scope>
    <source>
        <strain evidence="3">JCM 18459</strain>
    </source>
</reference>
<dbReference type="Pfam" id="PF01370">
    <property type="entry name" value="Epimerase"/>
    <property type="match status" value="1"/>
</dbReference>
<evidence type="ECO:0000313" key="3">
    <source>
        <dbReference type="Proteomes" id="UP001500221"/>
    </source>
</evidence>
<gene>
    <name evidence="2" type="ORF">GCM10023340_15270</name>
</gene>
<dbReference type="InterPro" id="IPR051783">
    <property type="entry name" value="NAD(P)-dependent_oxidoreduct"/>
</dbReference>
<organism evidence="2 3">
    <name type="scientific">Nocardioides marinquilinus</name>
    <dbReference type="NCBI Taxonomy" id="1210400"/>
    <lineage>
        <taxon>Bacteria</taxon>
        <taxon>Bacillati</taxon>
        <taxon>Actinomycetota</taxon>
        <taxon>Actinomycetes</taxon>
        <taxon>Propionibacteriales</taxon>
        <taxon>Nocardioidaceae</taxon>
        <taxon>Nocardioides</taxon>
    </lineage>
</organism>
<accession>A0ABP9PF36</accession>
<dbReference type="Gene3D" id="3.40.50.720">
    <property type="entry name" value="NAD(P)-binding Rossmann-like Domain"/>
    <property type="match status" value="1"/>
</dbReference>
<dbReference type="RefSeq" id="WP_345456480.1">
    <property type="nucleotide sequence ID" value="NZ_BAABKG010000002.1"/>
</dbReference>
<keyword evidence="3" id="KW-1185">Reference proteome</keyword>
<comment type="caution">
    <text evidence="2">The sequence shown here is derived from an EMBL/GenBank/DDBJ whole genome shotgun (WGS) entry which is preliminary data.</text>
</comment>
<sequence>MTDTPSAEPLDPDEVTDWTDHDRPVVVTGANGFVGAAVCVALLERGVPVRGVVRRPGTAPQGVEEVVGDFADPATAERLVDGADAVVTTVYPMADGVDLATQRAVSVDGTTTLARAAARAGLERLVHVSTAAVYDRSPGAGDCPESGRLVADDAGDYAVTKRDTDAALAAGDLDGLTRVLVRPPAILGAGETSMWNTARPAEIAEDDALRHASPETTFAWVHVRDLAALVAQLATGRVPFADDPEHGPVAGACTAVNVAGEPATQRDYVGTVCEALGVEPTWDAETGWTGRIVTDRATRWGWTPRVTLAEALRELGDGLRR</sequence>
<proteinExistence type="predicted"/>
<dbReference type="SUPFAM" id="SSF51735">
    <property type="entry name" value="NAD(P)-binding Rossmann-fold domains"/>
    <property type="match status" value="1"/>
</dbReference>
<name>A0ABP9PF36_9ACTN</name>
<feature type="domain" description="NAD-dependent epimerase/dehydratase" evidence="1">
    <location>
        <begin position="25"/>
        <end position="234"/>
    </location>
</feature>
<dbReference type="InterPro" id="IPR036291">
    <property type="entry name" value="NAD(P)-bd_dom_sf"/>
</dbReference>